<organism evidence="2 3">
    <name type="scientific">Limosa lapponica baueri</name>
    <dbReference type="NCBI Taxonomy" id="1758121"/>
    <lineage>
        <taxon>Eukaryota</taxon>
        <taxon>Metazoa</taxon>
        <taxon>Chordata</taxon>
        <taxon>Craniata</taxon>
        <taxon>Vertebrata</taxon>
        <taxon>Euteleostomi</taxon>
        <taxon>Archelosauria</taxon>
        <taxon>Archosauria</taxon>
        <taxon>Dinosauria</taxon>
        <taxon>Saurischia</taxon>
        <taxon>Theropoda</taxon>
        <taxon>Coelurosauria</taxon>
        <taxon>Aves</taxon>
        <taxon>Neognathae</taxon>
        <taxon>Neoaves</taxon>
        <taxon>Charadriiformes</taxon>
        <taxon>Scolopacidae</taxon>
        <taxon>Limosa</taxon>
    </lineage>
</organism>
<accession>A0A2I0UQ69</accession>
<protein>
    <submittedName>
        <fullName evidence="2">Uncharacterized protein</fullName>
    </submittedName>
</protein>
<gene>
    <name evidence="2" type="ORF">llap_1470</name>
</gene>
<feature type="compositionally biased region" description="Polar residues" evidence="1">
    <location>
        <begin position="139"/>
        <end position="152"/>
    </location>
</feature>
<reference evidence="3" key="1">
    <citation type="submission" date="2017-11" db="EMBL/GenBank/DDBJ databases">
        <authorList>
            <person name="Lima N.C."/>
            <person name="Parody-Merino A.M."/>
            <person name="Battley P.F."/>
            <person name="Fidler A.E."/>
            <person name="Prosdocimi F."/>
        </authorList>
    </citation>
    <scope>NUCLEOTIDE SEQUENCE [LARGE SCALE GENOMIC DNA]</scope>
</reference>
<reference evidence="3" key="2">
    <citation type="submission" date="2017-12" db="EMBL/GenBank/DDBJ databases">
        <title>Genome sequence of the Bar-tailed Godwit (Limosa lapponica baueri).</title>
        <authorList>
            <person name="Lima N.C.B."/>
            <person name="Parody-Merino A.M."/>
            <person name="Battley P.F."/>
            <person name="Fidler A.E."/>
            <person name="Prosdocimi F."/>
        </authorList>
    </citation>
    <scope>NUCLEOTIDE SEQUENCE [LARGE SCALE GENOMIC DNA]</scope>
</reference>
<sequence length="163" mass="17876">MEPACVDSVYGDCSVPAFESAQNVNPPFSEPSRRPGLCLYKGEESECTQKSILSLDSAEQTFGSSKLDTIKAFMLHSLASIVIIVIIFDDNRSLDLTCEIPSPSHDVPITNHTCKRPNGKEKENLNQNNKKQHKEFSGKAQSPASTPLSSDSLHLKPTLRSKT</sequence>
<evidence type="ECO:0000313" key="3">
    <source>
        <dbReference type="Proteomes" id="UP000233556"/>
    </source>
</evidence>
<feature type="region of interest" description="Disordered" evidence="1">
    <location>
        <begin position="107"/>
        <end position="163"/>
    </location>
</feature>
<proteinExistence type="predicted"/>
<dbReference type="Proteomes" id="UP000233556">
    <property type="component" value="Unassembled WGS sequence"/>
</dbReference>
<evidence type="ECO:0000313" key="2">
    <source>
        <dbReference type="EMBL" id="PKU48191.1"/>
    </source>
</evidence>
<dbReference type="EMBL" id="KZ505658">
    <property type="protein sequence ID" value="PKU48191.1"/>
    <property type="molecule type" value="Genomic_DNA"/>
</dbReference>
<keyword evidence="3" id="KW-1185">Reference proteome</keyword>
<evidence type="ECO:0000256" key="1">
    <source>
        <dbReference type="SAM" id="MobiDB-lite"/>
    </source>
</evidence>
<name>A0A2I0UQ69_LIMLA</name>
<dbReference type="AlphaFoldDB" id="A0A2I0UQ69"/>